<dbReference type="EMBL" id="UGSZ01000001">
    <property type="protein sequence ID" value="SUB56927.1"/>
    <property type="molecule type" value="Genomic_DNA"/>
</dbReference>
<dbReference type="Pfam" id="PF19481">
    <property type="entry name" value="DUF6017"/>
    <property type="match status" value="1"/>
</dbReference>
<dbReference type="Pfam" id="PF06970">
    <property type="entry name" value="RepA_N"/>
    <property type="match status" value="1"/>
</dbReference>
<evidence type="ECO:0000259" key="2">
    <source>
        <dbReference type="Pfam" id="PF19481"/>
    </source>
</evidence>
<feature type="domain" description="Replication initiator A N-terminal" evidence="1">
    <location>
        <begin position="18"/>
        <end position="92"/>
    </location>
</feature>
<dbReference type="InterPro" id="IPR010724">
    <property type="entry name" value="RepA_N"/>
</dbReference>
<name>A0A379C5N6_9FIRM</name>
<sequence>MEKISFDYYYGKEADQFTFFRIPKILFTDKVFKKLSVDAKVLYGILLDRMNLSMKNKWLDEKNRVYIVYPIEEIAETFGCGTQKATKILQELDEKKGIGLVEKKRLGLGKPNILYVKNFIINGIEKTTESSPEKITKPDLLKSQFKNSENHNSGMMNNTKQELLKSQGNNTNINKTDYSNTDFNNTTSIFSKDKPIEELKRNREEDLKEKIKDNISYEKLITTYPNEEGRIDLILSLVTDLLINKNPLKINGIYVNHETVKEKFLDLEFKHIVYVLDYLNKVPKKQIKSLKAYLLTILFNADENLKLEGVSKRPDSQDDITYDQDARIWKEFLNKS</sequence>
<dbReference type="InterPro" id="IPR046059">
    <property type="entry name" value="DUF6017"/>
</dbReference>
<dbReference type="STRING" id="1122949.GCA_000378725_01767"/>
<evidence type="ECO:0000259" key="1">
    <source>
        <dbReference type="Pfam" id="PF06970"/>
    </source>
</evidence>
<protein>
    <submittedName>
        <fullName evidence="3">Replication initiator protein A (RepA) N-terminus</fullName>
    </submittedName>
</protein>
<gene>
    <name evidence="3" type="ORF">NCTC13149_00740</name>
</gene>
<evidence type="ECO:0000313" key="4">
    <source>
        <dbReference type="Proteomes" id="UP000255517"/>
    </source>
</evidence>
<proteinExistence type="predicted"/>
<dbReference type="Proteomes" id="UP000255517">
    <property type="component" value="Unassembled WGS sequence"/>
</dbReference>
<dbReference type="AlphaFoldDB" id="A0A379C5N6"/>
<organism evidence="3 4">
    <name type="scientific">Peptoniphilus lacrimalis</name>
    <dbReference type="NCBI Taxonomy" id="33031"/>
    <lineage>
        <taxon>Bacteria</taxon>
        <taxon>Bacillati</taxon>
        <taxon>Bacillota</taxon>
        <taxon>Tissierellia</taxon>
        <taxon>Tissierellales</taxon>
        <taxon>Peptoniphilaceae</taxon>
        <taxon>Peptoniphilus</taxon>
    </lineage>
</organism>
<feature type="domain" description="DUF6017" evidence="2">
    <location>
        <begin position="204"/>
        <end position="303"/>
    </location>
</feature>
<reference evidence="3 4" key="1">
    <citation type="submission" date="2018-06" db="EMBL/GenBank/DDBJ databases">
        <authorList>
            <consortium name="Pathogen Informatics"/>
            <person name="Doyle S."/>
        </authorList>
    </citation>
    <scope>NUCLEOTIDE SEQUENCE [LARGE SCALE GENOMIC DNA]</scope>
    <source>
        <strain evidence="3 4">NCTC13149</strain>
    </source>
</reference>
<accession>A0A379C5N6</accession>
<evidence type="ECO:0000313" key="3">
    <source>
        <dbReference type="EMBL" id="SUB56927.1"/>
    </source>
</evidence>